<name>A0A915DUR9_9BILA</name>
<protein>
    <submittedName>
        <fullName evidence="2">Uncharacterized protein</fullName>
    </submittedName>
</protein>
<evidence type="ECO:0000313" key="2">
    <source>
        <dbReference type="WBParaSite" id="jg23892"/>
    </source>
</evidence>
<evidence type="ECO:0000313" key="1">
    <source>
        <dbReference type="Proteomes" id="UP000887574"/>
    </source>
</evidence>
<dbReference type="AlphaFoldDB" id="A0A915DUR9"/>
<proteinExistence type="predicted"/>
<keyword evidence="1" id="KW-1185">Reference proteome</keyword>
<reference evidence="2" key="1">
    <citation type="submission" date="2022-11" db="UniProtKB">
        <authorList>
            <consortium name="WormBaseParasite"/>
        </authorList>
    </citation>
    <scope>IDENTIFICATION</scope>
</reference>
<accession>A0A915DUR9</accession>
<organism evidence="1 2">
    <name type="scientific">Ditylenchus dipsaci</name>
    <dbReference type="NCBI Taxonomy" id="166011"/>
    <lineage>
        <taxon>Eukaryota</taxon>
        <taxon>Metazoa</taxon>
        <taxon>Ecdysozoa</taxon>
        <taxon>Nematoda</taxon>
        <taxon>Chromadorea</taxon>
        <taxon>Rhabditida</taxon>
        <taxon>Tylenchina</taxon>
        <taxon>Tylenchomorpha</taxon>
        <taxon>Sphaerularioidea</taxon>
        <taxon>Anguinidae</taxon>
        <taxon>Anguininae</taxon>
        <taxon>Ditylenchus</taxon>
    </lineage>
</organism>
<sequence length="93" mass="10467">MSPLKSVCCLKFGPCILQKTRTRTSDQVFSWIAIRIECPSAKSPTEKKLYGSGKHTSGLLEAARQTFGTPRILQLEIYLTMKAQQFFISGLRK</sequence>
<dbReference type="WBParaSite" id="jg23892">
    <property type="protein sequence ID" value="jg23892"/>
    <property type="gene ID" value="jg23892"/>
</dbReference>
<dbReference type="Proteomes" id="UP000887574">
    <property type="component" value="Unplaced"/>
</dbReference>